<dbReference type="PROSITE" id="PS51747">
    <property type="entry name" value="CYT_DCMP_DEAMINASES_2"/>
    <property type="match status" value="1"/>
</dbReference>
<dbReference type="InterPro" id="IPR016193">
    <property type="entry name" value="Cytidine_deaminase-like"/>
</dbReference>
<protein>
    <recommendedName>
        <fullName evidence="3">CMP/dCMP-type deaminase domain-containing protein</fullName>
    </recommendedName>
</protein>
<organism evidence="4">
    <name type="scientific">viral metagenome</name>
    <dbReference type="NCBI Taxonomy" id="1070528"/>
    <lineage>
        <taxon>unclassified sequences</taxon>
        <taxon>metagenomes</taxon>
        <taxon>organismal metagenomes</taxon>
    </lineage>
</organism>
<dbReference type="AlphaFoldDB" id="A0A6C0KDX8"/>
<evidence type="ECO:0000256" key="1">
    <source>
        <dbReference type="ARBA" id="ARBA00022723"/>
    </source>
</evidence>
<sequence>MVLNISKKHVRLSAFAFEEAKQSDMSSKHGCIIAKGKKILIKGNNSYRNYSKDKLLYNTCSSHAEIDALRKLYKIKPKWKNVTLYVVRRSGSNYIDSSPCKWCLNQLKYFNIKKIVYSISTNKLKYCKTANFVSYGFSTGHRHILDMKYK</sequence>
<name>A0A6C0KDX8_9ZZZZ</name>
<proteinExistence type="predicted"/>
<keyword evidence="2" id="KW-0862">Zinc</keyword>
<reference evidence="4" key="1">
    <citation type="journal article" date="2020" name="Nature">
        <title>Giant virus diversity and host interactions through global metagenomics.</title>
        <authorList>
            <person name="Schulz F."/>
            <person name="Roux S."/>
            <person name="Paez-Espino D."/>
            <person name="Jungbluth S."/>
            <person name="Walsh D.A."/>
            <person name="Denef V.J."/>
            <person name="McMahon K.D."/>
            <person name="Konstantinidis K.T."/>
            <person name="Eloe-Fadrosh E.A."/>
            <person name="Kyrpides N.C."/>
            <person name="Woyke T."/>
        </authorList>
    </citation>
    <scope>NUCLEOTIDE SEQUENCE</scope>
    <source>
        <strain evidence="4">GVMAG-S-3300011013-78</strain>
    </source>
</reference>
<keyword evidence="1" id="KW-0479">Metal-binding</keyword>
<evidence type="ECO:0000313" key="4">
    <source>
        <dbReference type="EMBL" id="QHU16235.1"/>
    </source>
</evidence>
<dbReference type="InterPro" id="IPR016192">
    <property type="entry name" value="APOBEC/CMP_deaminase_Zn-bd"/>
</dbReference>
<dbReference type="GO" id="GO:0016787">
    <property type="term" value="F:hydrolase activity"/>
    <property type="evidence" value="ECO:0007669"/>
    <property type="project" value="InterPro"/>
</dbReference>
<dbReference type="GO" id="GO:0008270">
    <property type="term" value="F:zinc ion binding"/>
    <property type="evidence" value="ECO:0007669"/>
    <property type="project" value="InterPro"/>
</dbReference>
<accession>A0A6C0KDX8</accession>
<evidence type="ECO:0000259" key="3">
    <source>
        <dbReference type="PROSITE" id="PS51747"/>
    </source>
</evidence>
<dbReference type="PROSITE" id="PS00903">
    <property type="entry name" value="CYT_DCMP_DEAMINASES_1"/>
    <property type="match status" value="1"/>
</dbReference>
<dbReference type="InterPro" id="IPR002125">
    <property type="entry name" value="CMP_dCMP_dom"/>
</dbReference>
<dbReference type="Gene3D" id="3.40.140.10">
    <property type="entry name" value="Cytidine Deaminase, domain 2"/>
    <property type="match status" value="1"/>
</dbReference>
<dbReference type="Pfam" id="PF00383">
    <property type="entry name" value="dCMP_cyt_deam_1"/>
    <property type="match status" value="1"/>
</dbReference>
<evidence type="ECO:0000256" key="2">
    <source>
        <dbReference type="ARBA" id="ARBA00022833"/>
    </source>
</evidence>
<dbReference type="SUPFAM" id="SSF53927">
    <property type="entry name" value="Cytidine deaminase-like"/>
    <property type="match status" value="1"/>
</dbReference>
<feature type="domain" description="CMP/dCMP-type deaminase" evidence="3">
    <location>
        <begin position="10"/>
        <end position="140"/>
    </location>
</feature>
<dbReference type="EMBL" id="MN740878">
    <property type="protein sequence ID" value="QHU16235.1"/>
    <property type="molecule type" value="Genomic_DNA"/>
</dbReference>